<dbReference type="PANTHER" id="PTHR48463">
    <property type="entry name" value="DUF223 DOMAIN-CONTAINING PROTEIN"/>
    <property type="match status" value="1"/>
</dbReference>
<name>A0A9R1W3I0_LACSA</name>
<keyword evidence="2" id="KW-1185">Reference proteome</keyword>
<dbReference type="PANTHER" id="PTHR48463:SF1">
    <property type="entry name" value="DUF223 DOMAIN-CONTAINING PROTEIN"/>
    <property type="match status" value="1"/>
</dbReference>
<protein>
    <submittedName>
        <fullName evidence="1">Uncharacterized protein</fullName>
    </submittedName>
</protein>
<evidence type="ECO:0000313" key="2">
    <source>
        <dbReference type="Proteomes" id="UP000235145"/>
    </source>
</evidence>
<sequence>MPSCLIELGETPPYYPDYIDVFSKIRDCTKANGESFVLLILTDESYLTPTTIPNLLVVVNFQSIYGKNKFNRSSLQLPPTTTVVAVTNLKPSISNGALRHGSSHATHIYVNPEILETTSLINL</sequence>
<proteinExistence type="predicted"/>
<dbReference type="AlphaFoldDB" id="A0A9R1W3I0"/>
<gene>
    <name evidence="1" type="ORF">LSAT_V11C300147960</name>
</gene>
<dbReference type="Proteomes" id="UP000235145">
    <property type="component" value="Unassembled WGS sequence"/>
</dbReference>
<evidence type="ECO:0000313" key="1">
    <source>
        <dbReference type="EMBL" id="KAJ0217730.1"/>
    </source>
</evidence>
<organism evidence="1 2">
    <name type="scientific">Lactuca sativa</name>
    <name type="common">Garden lettuce</name>
    <dbReference type="NCBI Taxonomy" id="4236"/>
    <lineage>
        <taxon>Eukaryota</taxon>
        <taxon>Viridiplantae</taxon>
        <taxon>Streptophyta</taxon>
        <taxon>Embryophyta</taxon>
        <taxon>Tracheophyta</taxon>
        <taxon>Spermatophyta</taxon>
        <taxon>Magnoliopsida</taxon>
        <taxon>eudicotyledons</taxon>
        <taxon>Gunneridae</taxon>
        <taxon>Pentapetalae</taxon>
        <taxon>asterids</taxon>
        <taxon>campanulids</taxon>
        <taxon>Asterales</taxon>
        <taxon>Asteraceae</taxon>
        <taxon>Cichorioideae</taxon>
        <taxon>Cichorieae</taxon>
        <taxon>Lactucinae</taxon>
        <taxon>Lactuca</taxon>
    </lineage>
</organism>
<dbReference type="EMBL" id="NBSK02000003">
    <property type="protein sequence ID" value="KAJ0217730.1"/>
    <property type="molecule type" value="Genomic_DNA"/>
</dbReference>
<accession>A0A9R1W3I0</accession>
<comment type="caution">
    <text evidence="1">The sequence shown here is derived from an EMBL/GenBank/DDBJ whole genome shotgun (WGS) entry which is preliminary data.</text>
</comment>
<reference evidence="1 2" key="1">
    <citation type="journal article" date="2017" name="Nat. Commun.">
        <title>Genome assembly with in vitro proximity ligation data and whole-genome triplication in lettuce.</title>
        <authorList>
            <person name="Reyes-Chin-Wo S."/>
            <person name="Wang Z."/>
            <person name="Yang X."/>
            <person name="Kozik A."/>
            <person name="Arikit S."/>
            <person name="Song C."/>
            <person name="Xia L."/>
            <person name="Froenicke L."/>
            <person name="Lavelle D.O."/>
            <person name="Truco M.J."/>
            <person name="Xia R."/>
            <person name="Zhu S."/>
            <person name="Xu C."/>
            <person name="Xu H."/>
            <person name="Xu X."/>
            <person name="Cox K."/>
            <person name="Korf I."/>
            <person name="Meyers B.C."/>
            <person name="Michelmore R.W."/>
        </authorList>
    </citation>
    <scope>NUCLEOTIDE SEQUENCE [LARGE SCALE GENOMIC DNA]</scope>
    <source>
        <strain evidence="2">cv. Salinas</strain>
        <tissue evidence="1">Seedlings</tissue>
    </source>
</reference>